<dbReference type="AlphaFoldDB" id="A0A0C3M7Z7"/>
<dbReference type="Proteomes" id="UP000054248">
    <property type="component" value="Unassembled WGS sequence"/>
</dbReference>
<reference evidence="4" key="2">
    <citation type="submission" date="2015-01" db="EMBL/GenBank/DDBJ databases">
        <title>Evolutionary Origins and Diversification of the Mycorrhizal Mutualists.</title>
        <authorList>
            <consortium name="DOE Joint Genome Institute"/>
            <consortium name="Mycorrhizal Genomics Consortium"/>
            <person name="Kohler A."/>
            <person name="Kuo A."/>
            <person name="Nagy L.G."/>
            <person name="Floudas D."/>
            <person name="Copeland A."/>
            <person name="Barry K.W."/>
            <person name="Cichocki N."/>
            <person name="Veneault-Fourrey C."/>
            <person name="LaButti K."/>
            <person name="Lindquist E.A."/>
            <person name="Lipzen A."/>
            <person name="Lundell T."/>
            <person name="Morin E."/>
            <person name="Murat C."/>
            <person name="Riley R."/>
            <person name="Ohm R."/>
            <person name="Sun H."/>
            <person name="Tunlid A."/>
            <person name="Henrissat B."/>
            <person name="Grigoriev I.V."/>
            <person name="Hibbett D.S."/>
            <person name="Martin F."/>
        </authorList>
    </citation>
    <scope>NUCLEOTIDE SEQUENCE [LARGE SCALE GENOMIC DNA]</scope>
    <source>
        <strain evidence="4">MUT 4182</strain>
    </source>
</reference>
<dbReference type="InterPro" id="IPR018712">
    <property type="entry name" value="Tle1-like_cat"/>
</dbReference>
<gene>
    <name evidence="3" type="ORF">M407DRAFT_69958</name>
</gene>
<evidence type="ECO:0000313" key="4">
    <source>
        <dbReference type="Proteomes" id="UP000054248"/>
    </source>
</evidence>
<feature type="region of interest" description="Disordered" evidence="1">
    <location>
        <begin position="214"/>
        <end position="246"/>
    </location>
</feature>
<sequence length="469" mass="53997">MAFTVPERTPRTLILCFDGTADSFDDDTTNIVRLFSAFEKERPDRQLCYYQPGIGTYLGPTTVWSPTLQQVAKTLDQALAWYLDTHIMGGYRFLMQHYMKGDKICMFGFSRGAYTARCLAGMLNKIGLLTPSNEEQIPFAYKRYIDTSNNSEKNAQMFKDTFSMSVEIAFVGVWDTVASCGLFGRHLPFTASNEIIRVFRHALALDERRGKFKPNQWHRKSHSVKGAENDPNAATTVEPPYTDGPQRRETANDYIHWAHNGFPKRTKKETVWSDDREAFDLKTEKDKCKVREVWFPGSHADVGGGSVGNDTPHCLANASLVWMVNQVLHANVGIIFKRDASEATIFDSDSGPLCWLSQLDPEKDAKSEMVDQLHEMKAWWILEYMPLWQHYQDREGYWHKGFHFNRGKVRRILDPGALFHSSAKLRRDYLPEDNRGRIRRILHPRKWFHPPPYVPGAQVQDGIIQYVDF</sequence>
<feature type="domain" description="T6SS Phospholipase effector Tle1-like catalytic" evidence="2">
    <location>
        <begin position="11"/>
        <end position="326"/>
    </location>
</feature>
<feature type="compositionally biased region" description="Basic residues" evidence="1">
    <location>
        <begin position="214"/>
        <end position="223"/>
    </location>
</feature>
<dbReference type="HOGENOM" id="CLU_005049_5_0_1"/>
<dbReference type="PANTHER" id="PTHR33840:SF2">
    <property type="entry name" value="TLE1 PHOSPHOLIPASE DOMAIN-CONTAINING PROTEIN"/>
    <property type="match status" value="1"/>
</dbReference>
<dbReference type="EMBL" id="KN822978">
    <property type="protein sequence ID" value="KIO29802.1"/>
    <property type="molecule type" value="Genomic_DNA"/>
</dbReference>
<reference evidence="3 4" key="1">
    <citation type="submission" date="2014-04" db="EMBL/GenBank/DDBJ databases">
        <authorList>
            <consortium name="DOE Joint Genome Institute"/>
            <person name="Kuo A."/>
            <person name="Girlanda M."/>
            <person name="Perotto S."/>
            <person name="Kohler A."/>
            <person name="Nagy L.G."/>
            <person name="Floudas D."/>
            <person name="Copeland A."/>
            <person name="Barry K.W."/>
            <person name="Cichocki N."/>
            <person name="Veneault-Fourrey C."/>
            <person name="LaButti K."/>
            <person name="Lindquist E.A."/>
            <person name="Lipzen A."/>
            <person name="Lundell T."/>
            <person name="Morin E."/>
            <person name="Murat C."/>
            <person name="Sun H."/>
            <person name="Tunlid A."/>
            <person name="Henrissat B."/>
            <person name="Grigoriev I.V."/>
            <person name="Hibbett D.S."/>
            <person name="Martin F."/>
            <person name="Nordberg H.P."/>
            <person name="Cantor M.N."/>
            <person name="Hua S.X."/>
        </authorList>
    </citation>
    <scope>NUCLEOTIDE SEQUENCE [LARGE SCALE GENOMIC DNA]</scope>
    <source>
        <strain evidence="3 4">MUT 4182</strain>
    </source>
</reference>
<dbReference type="OrthoDB" id="3234311at2759"/>
<dbReference type="InterPro" id="IPR029058">
    <property type="entry name" value="AB_hydrolase_fold"/>
</dbReference>
<evidence type="ECO:0000313" key="3">
    <source>
        <dbReference type="EMBL" id="KIO29802.1"/>
    </source>
</evidence>
<protein>
    <recommendedName>
        <fullName evidence="2">T6SS Phospholipase effector Tle1-like catalytic domain-containing protein</fullName>
    </recommendedName>
</protein>
<dbReference type="PANTHER" id="PTHR33840">
    <property type="match status" value="1"/>
</dbReference>
<organism evidence="3 4">
    <name type="scientific">Tulasnella calospora MUT 4182</name>
    <dbReference type="NCBI Taxonomy" id="1051891"/>
    <lineage>
        <taxon>Eukaryota</taxon>
        <taxon>Fungi</taxon>
        <taxon>Dikarya</taxon>
        <taxon>Basidiomycota</taxon>
        <taxon>Agaricomycotina</taxon>
        <taxon>Agaricomycetes</taxon>
        <taxon>Cantharellales</taxon>
        <taxon>Tulasnellaceae</taxon>
        <taxon>Tulasnella</taxon>
    </lineage>
</organism>
<evidence type="ECO:0000259" key="2">
    <source>
        <dbReference type="Pfam" id="PF09994"/>
    </source>
</evidence>
<evidence type="ECO:0000256" key="1">
    <source>
        <dbReference type="SAM" id="MobiDB-lite"/>
    </source>
</evidence>
<proteinExistence type="predicted"/>
<dbReference type="SUPFAM" id="SSF53474">
    <property type="entry name" value="alpha/beta-Hydrolases"/>
    <property type="match status" value="1"/>
</dbReference>
<dbReference type="Pfam" id="PF09994">
    <property type="entry name" value="T6SS_Tle1-like_cat"/>
    <property type="match status" value="1"/>
</dbReference>
<dbReference type="STRING" id="1051891.A0A0C3M7Z7"/>
<accession>A0A0C3M7Z7</accession>
<name>A0A0C3M7Z7_9AGAM</name>
<keyword evidence="4" id="KW-1185">Reference proteome</keyword>